<feature type="compositionally biased region" description="Polar residues" evidence="1">
    <location>
        <begin position="1"/>
        <end position="13"/>
    </location>
</feature>
<keyword evidence="3" id="KW-1185">Reference proteome</keyword>
<dbReference type="EMBL" id="JABKKJ010000001">
    <property type="protein sequence ID" value="NPE23931.1"/>
    <property type="molecule type" value="Genomic_DNA"/>
</dbReference>
<sequence length="140" mass="16522">MFYINKRTTPTDGNNEKAVKEQQKRQTEDRLTDELAYILNHAAGKRLRWKDSITDLMEIVYTAYMSGSIYDDSGKPCSFKELVHSTCRALHVTEPSNPRSYIYRAQNRKGIRQEPFINRYSRMLDKTDIVYPLRHRLDMV</sequence>
<feature type="region of interest" description="Disordered" evidence="1">
    <location>
        <begin position="1"/>
        <end position="26"/>
    </location>
</feature>
<dbReference type="RefSeq" id="WP_172343466.1">
    <property type="nucleotide sequence ID" value="NZ_CASTNK010000004.1"/>
</dbReference>
<evidence type="ECO:0000313" key="3">
    <source>
        <dbReference type="Proteomes" id="UP000820977"/>
    </source>
</evidence>
<proteinExistence type="predicted"/>
<organism evidence="2 3">
    <name type="scientific">Xylanibacter caecicola</name>
    <dbReference type="NCBI Taxonomy" id="2736294"/>
    <lineage>
        <taxon>Bacteria</taxon>
        <taxon>Pseudomonadati</taxon>
        <taxon>Bacteroidota</taxon>
        <taxon>Bacteroidia</taxon>
        <taxon>Bacteroidales</taxon>
        <taxon>Prevotellaceae</taxon>
        <taxon>Xylanibacter</taxon>
    </lineage>
</organism>
<gene>
    <name evidence="2" type="ORF">HPS54_00100</name>
</gene>
<evidence type="ECO:0000256" key="1">
    <source>
        <dbReference type="SAM" id="MobiDB-lite"/>
    </source>
</evidence>
<comment type="caution">
    <text evidence="2">The sequence shown here is derived from an EMBL/GenBank/DDBJ whole genome shotgun (WGS) entry which is preliminary data.</text>
</comment>
<protein>
    <submittedName>
        <fullName evidence="2">Uncharacterized protein</fullName>
    </submittedName>
</protein>
<reference evidence="2 3" key="1">
    <citation type="submission" date="2020-05" db="EMBL/GenBank/DDBJ databases">
        <title>Distinct polysaccharide utilization as determinants for interspecies competition between intestinal Prevotella spp.</title>
        <authorList>
            <person name="Galvez E.J.C."/>
            <person name="Iljazovic A."/>
            <person name="Strowig T."/>
        </authorList>
    </citation>
    <scope>NUCLEOTIDE SEQUENCE [LARGE SCALE GENOMIC DNA]</scope>
    <source>
        <strain evidence="2 3">PCHR</strain>
    </source>
</reference>
<dbReference type="Proteomes" id="UP000820977">
    <property type="component" value="Unassembled WGS sequence"/>
</dbReference>
<accession>A0ABX2AY82</accession>
<feature type="compositionally biased region" description="Basic and acidic residues" evidence="1">
    <location>
        <begin position="14"/>
        <end position="26"/>
    </location>
</feature>
<evidence type="ECO:0000313" key="2">
    <source>
        <dbReference type="EMBL" id="NPE23931.1"/>
    </source>
</evidence>
<name>A0ABX2AY82_9BACT</name>